<keyword evidence="10" id="KW-1185">Reference proteome</keyword>
<keyword evidence="4 5" id="KW-0720">Serine protease</keyword>
<dbReference type="Gene3D" id="2.60.40.10">
    <property type="entry name" value="Immunoglobulins"/>
    <property type="match status" value="1"/>
</dbReference>
<evidence type="ECO:0000256" key="3">
    <source>
        <dbReference type="ARBA" id="ARBA00022801"/>
    </source>
</evidence>
<sequence length="760" mass="76203">MPIPSLAKRAAVWLAQAAWVAAAVAAPPPGAGPVRASAPEALVTDRFVVKLRPTEAPARAGVPGASASRAAPGPAAGPATRWQQRTGLAWHRSHETAGGSVVYRTQGPVSLAQARALAARLADDPAVEWAEPDVRMRAHQVEPVPNDGAAVGSWSMRGDSLGGARLFRAWPLAGARSVRVAVLDTGSRPHPDLQGMELPGRDFVTSPDYEGDGTGGRDDDPTDPGDYCLAEGLPSSWHGVHVAGVIGAIANNGIGIAGGAAPVVALQHLRVLGRCGGWMSDIADAIDWASGAAAGNPTPAQVINLSLGGAPGVACGATLQAAIDRAVARGVVVVAAAGNAAASALPPPANCRGVIAVAAHTASGDLARYSNRAAGVALTAPGGGSCQAAGACDTRPILALGNSGVHEPGVPTYDSEFIGTSAAAPHVSAAAALVLATHPALTPQDVRSLLVSSARPHPPGSWCALHPGTCGTGLLDAEAALLRAGQAPTLRVSASSPVVAGGATVSLDVQAAQGAAPYRYRWAQLSGAPVALLGADSAQAAFAAPPVRGAPLVFEVTVASATGVEARDRVAVQVDHAPVVASVPSARLAPGAGWRQRLTVTDADGDPSTLLLLEAPPGARLEGDELVWQVPATPARATYTFAVAAADDLLTGPAVRFSVEVGEGAPGSTAAGPEPTTGQDPGAGGGAASGAGLAALAVCAALAARRRRPRPLCRQHGQARERDEPAHPADARRVRPQVHETVGPLLAVGLAAWVLRARKA</sequence>
<evidence type="ECO:0000313" key="9">
    <source>
        <dbReference type="EMBL" id="UZD55067.1"/>
    </source>
</evidence>
<evidence type="ECO:0000313" key="10">
    <source>
        <dbReference type="Proteomes" id="UP001163266"/>
    </source>
</evidence>
<dbReference type="InterPro" id="IPR013783">
    <property type="entry name" value="Ig-like_fold"/>
</dbReference>
<protein>
    <submittedName>
        <fullName evidence="9">S8 family serine peptidase</fullName>
    </submittedName>
</protein>
<evidence type="ECO:0000256" key="4">
    <source>
        <dbReference type="ARBA" id="ARBA00022825"/>
    </source>
</evidence>
<dbReference type="EMBL" id="CP110257">
    <property type="protein sequence ID" value="UZD55067.1"/>
    <property type="molecule type" value="Genomic_DNA"/>
</dbReference>
<accession>A0ABY6MSS4</accession>
<proteinExistence type="inferred from homology"/>
<dbReference type="PANTHER" id="PTHR43806:SF11">
    <property type="entry name" value="CEREVISIN-RELATED"/>
    <property type="match status" value="1"/>
</dbReference>
<dbReference type="InterPro" id="IPR000209">
    <property type="entry name" value="Peptidase_S8/S53_dom"/>
</dbReference>
<evidence type="ECO:0000256" key="7">
    <source>
        <dbReference type="SAM" id="SignalP"/>
    </source>
</evidence>
<dbReference type="PANTHER" id="PTHR43806">
    <property type="entry name" value="PEPTIDASE S8"/>
    <property type="match status" value="1"/>
</dbReference>
<feature type="chain" id="PRO_5047115802" evidence="7">
    <location>
        <begin position="26"/>
        <end position="760"/>
    </location>
</feature>
<feature type="domain" description="Peptidase S8/S53" evidence="8">
    <location>
        <begin position="177"/>
        <end position="454"/>
    </location>
</feature>
<dbReference type="Proteomes" id="UP001163266">
    <property type="component" value="Chromosome"/>
</dbReference>
<gene>
    <name evidence="9" type="ORF">OMP39_00260</name>
</gene>
<feature type="signal peptide" evidence="7">
    <location>
        <begin position="1"/>
        <end position="25"/>
    </location>
</feature>
<feature type="active site" description="Charge relay system" evidence="5">
    <location>
        <position position="421"/>
    </location>
</feature>
<feature type="active site" description="Charge relay system" evidence="5">
    <location>
        <position position="238"/>
    </location>
</feature>
<feature type="region of interest" description="Disordered" evidence="6">
    <location>
        <begin position="54"/>
        <end position="80"/>
    </location>
</feature>
<evidence type="ECO:0000256" key="1">
    <source>
        <dbReference type="ARBA" id="ARBA00011073"/>
    </source>
</evidence>
<keyword evidence="3 5" id="KW-0378">Hydrolase</keyword>
<dbReference type="PRINTS" id="PR00723">
    <property type="entry name" value="SUBTILISIN"/>
</dbReference>
<comment type="similarity">
    <text evidence="1 5">Belongs to the peptidase S8 family.</text>
</comment>
<name>A0ABY6MSS4_9BURK</name>
<feature type="active site" description="Charge relay system" evidence="5">
    <location>
        <position position="184"/>
    </location>
</feature>
<feature type="compositionally biased region" description="Low complexity" evidence="6">
    <location>
        <begin position="56"/>
        <end position="79"/>
    </location>
</feature>
<feature type="region of interest" description="Disordered" evidence="6">
    <location>
        <begin position="709"/>
        <end position="737"/>
    </location>
</feature>
<reference evidence="9" key="1">
    <citation type="submission" date="2022-10" db="EMBL/GenBank/DDBJ databases">
        <title>Complete genome sequence of Schlegelella aquatica LMG 23380.</title>
        <authorList>
            <person name="Musilova J."/>
            <person name="Kourilova X."/>
            <person name="Bezdicek M."/>
            <person name="Hermankova K."/>
            <person name="Obruca S."/>
            <person name="Sedlar K."/>
        </authorList>
    </citation>
    <scope>NUCLEOTIDE SEQUENCE</scope>
    <source>
        <strain evidence="9">LMG 23380</strain>
    </source>
</reference>
<organism evidence="9 10">
    <name type="scientific">Caldimonas aquatica</name>
    <dbReference type="NCBI Taxonomy" id="376175"/>
    <lineage>
        <taxon>Bacteria</taxon>
        <taxon>Pseudomonadati</taxon>
        <taxon>Pseudomonadota</taxon>
        <taxon>Betaproteobacteria</taxon>
        <taxon>Burkholderiales</taxon>
        <taxon>Sphaerotilaceae</taxon>
        <taxon>Caldimonas</taxon>
    </lineage>
</organism>
<dbReference type="InterPro" id="IPR023828">
    <property type="entry name" value="Peptidase_S8_Ser-AS"/>
</dbReference>
<dbReference type="Pfam" id="PF00082">
    <property type="entry name" value="Peptidase_S8"/>
    <property type="match status" value="1"/>
</dbReference>
<keyword evidence="7" id="KW-0732">Signal</keyword>
<feature type="region of interest" description="Disordered" evidence="6">
    <location>
        <begin position="664"/>
        <end position="687"/>
    </location>
</feature>
<keyword evidence="2 5" id="KW-0645">Protease</keyword>
<dbReference type="InterPro" id="IPR050131">
    <property type="entry name" value="Peptidase_S8_subtilisin-like"/>
</dbReference>
<evidence type="ECO:0000256" key="2">
    <source>
        <dbReference type="ARBA" id="ARBA00022670"/>
    </source>
</evidence>
<dbReference type="RefSeq" id="WP_264892825.1">
    <property type="nucleotide sequence ID" value="NZ_CP110257.1"/>
</dbReference>
<dbReference type="InterPro" id="IPR036852">
    <property type="entry name" value="Peptidase_S8/S53_dom_sf"/>
</dbReference>
<dbReference type="InterPro" id="IPR015500">
    <property type="entry name" value="Peptidase_S8_subtilisin-rel"/>
</dbReference>
<evidence type="ECO:0000256" key="5">
    <source>
        <dbReference type="PROSITE-ProRule" id="PRU01240"/>
    </source>
</evidence>
<dbReference type="PROSITE" id="PS00138">
    <property type="entry name" value="SUBTILASE_SER"/>
    <property type="match status" value="1"/>
</dbReference>
<dbReference type="SUPFAM" id="SSF52743">
    <property type="entry name" value="Subtilisin-like"/>
    <property type="match status" value="1"/>
</dbReference>
<evidence type="ECO:0000259" key="8">
    <source>
        <dbReference type="Pfam" id="PF00082"/>
    </source>
</evidence>
<evidence type="ECO:0000256" key="6">
    <source>
        <dbReference type="SAM" id="MobiDB-lite"/>
    </source>
</evidence>
<feature type="compositionally biased region" description="Basic and acidic residues" evidence="6">
    <location>
        <begin position="718"/>
        <end position="733"/>
    </location>
</feature>
<dbReference type="PROSITE" id="PS51892">
    <property type="entry name" value="SUBTILASE"/>
    <property type="match status" value="1"/>
</dbReference>
<dbReference type="Gene3D" id="3.40.50.200">
    <property type="entry name" value="Peptidase S8/S53 domain"/>
    <property type="match status" value="1"/>
</dbReference>
<feature type="region of interest" description="Disordered" evidence="6">
    <location>
        <begin position="189"/>
        <end position="225"/>
    </location>
</feature>